<evidence type="ECO:0000256" key="2">
    <source>
        <dbReference type="ARBA" id="ARBA00006047"/>
    </source>
</evidence>
<dbReference type="CDD" id="cd04300">
    <property type="entry name" value="GT35_Glycogen_Phosphorylase"/>
    <property type="match status" value="1"/>
</dbReference>
<dbReference type="GO" id="GO:0005737">
    <property type="term" value="C:cytoplasm"/>
    <property type="evidence" value="ECO:0007669"/>
    <property type="project" value="TreeGrafter"/>
</dbReference>
<dbReference type="AlphaFoldDB" id="A0A484H4J0"/>
<dbReference type="FunFam" id="3.40.50.2000:FF:000153">
    <property type="entry name" value="Alpha-1,4 glucan phosphorylase"/>
    <property type="match status" value="1"/>
</dbReference>
<comment type="similarity">
    <text evidence="2">Belongs to the glycogen phosphorylase family.</text>
</comment>
<dbReference type="SUPFAM" id="SSF53756">
    <property type="entry name" value="UDP-Glycosyltransferase/glycogen phosphorylase"/>
    <property type="match status" value="1"/>
</dbReference>
<keyword evidence="8" id="KW-0663">Pyridoxal phosphate</keyword>
<dbReference type="InterPro" id="IPR035090">
    <property type="entry name" value="Pyridoxal_P_attach_site"/>
</dbReference>
<dbReference type="InterPro" id="IPR011833">
    <property type="entry name" value="Glycg_phsphrylas"/>
</dbReference>
<gene>
    <name evidence="10" type="ORF">RIEGSTA812A_PEG_132</name>
</gene>
<evidence type="ECO:0000256" key="6">
    <source>
        <dbReference type="ARBA" id="ARBA00022676"/>
    </source>
</evidence>
<evidence type="ECO:0000256" key="9">
    <source>
        <dbReference type="ARBA" id="ARBA00023277"/>
    </source>
</evidence>
<dbReference type="Pfam" id="PF00343">
    <property type="entry name" value="Phosphorylase"/>
    <property type="match status" value="1"/>
</dbReference>
<evidence type="ECO:0000256" key="5">
    <source>
        <dbReference type="ARBA" id="ARBA00022600"/>
    </source>
</evidence>
<dbReference type="Gene3D" id="3.40.50.2000">
    <property type="entry name" value="Glycogen Phosphorylase B"/>
    <property type="match status" value="2"/>
</dbReference>
<sequence length="828" mass="95103">MQRLNETTPRIDDRVDFNDVESIKKELMHFMVHVVGADPMYATEENWFYALAFLVRGKLSELYIHSARTQYDRDTKRIYYLSMEFLTGRSLVKQLYDLKIIDNVRTALEELGIGLDAIAELEFDAALGNGGLGRLAACLLDSMATHGYPGFGYGIRYAFGMFNQRIEVGQQVEQPEQWLRHGNPWEYPRPEVLYPVRFHGQVLRFRDADGKETCQWVDTDDVIAMAYDVPVSGYGSPAVSNLRLWTARATRDFDLSYFNQGNYIDAVRDKTTSENLSRVLYPADTTLMGQELRLKQEYFFVSASLQDIIARFKRTHATLDLLPDRVAIQLNDTHPALSVAEMMRQLTDIHGYPWEQAWEMTSHTFHYTNHTLLPEALETWPISMLESVLPRHLEIIYQINHRFLQQVKYTFPGDTGVLRRLSLIDDDSRRVRMAHLAIVGSTRINGVAELHTNLVCQTIFADFHRMWPHKFVNVTNGVTPRRWLLQSNPGLAQLISERIGNSWMTDLSSLKELEAHINDEVFIEQFHKVKYGNKARLAQLIYTRLGIRVDPSSMFDVQVKRMHEYKRQLLNVLHVISRYNRLRDRHDIDTLVPRTVIFAGKSAPGYYMAKLIIRLIHDVAEMVNNDPKVGDRMKVVFVPNYNVSLAEIIIPGSDLSEQISTAGTEASGTGNMKFALNGALTIGTLDGANIEIRESVGDENFFEFGLTADEAQELRLQGYDPWQFYRRNKDLMRVLDMIGQGFFSPGEPDRYRPIFDLLLKGGDHYLLLADYASYVACHQERVDAVFSNSKDWARRAAINVANMGHFSSDRTVHTYARDVWNVRQVVLL</sequence>
<dbReference type="NCBIfam" id="TIGR02093">
    <property type="entry name" value="P_ylase"/>
    <property type="match status" value="1"/>
</dbReference>
<dbReference type="PANTHER" id="PTHR11468:SF3">
    <property type="entry name" value="GLYCOGEN PHOSPHORYLASE, LIVER FORM"/>
    <property type="match status" value="1"/>
</dbReference>
<name>A0A484H4J0_9ZZZZ</name>
<dbReference type="EMBL" id="LR026963">
    <property type="protein sequence ID" value="VBB68659.1"/>
    <property type="molecule type" value="Genomic_DNA"/>
</dbReference>
<evidence type="ECO:0000256" key="7">
    <source>
        <dbReference type="ARBA" id="ARBA00022679"/>
    </source>
</evidence>
<comment type="cofactor">
    <cofactor evidence="1">
        <name>pyridoxal 5'-phosphate</name>
        <dbReference type="ChEBI" id="CHEBI:597326"/>
    </cofactor>
</comment>
<evidence type="ECO:0000256" key="8">
    <source>
        <dbReference type="ARBA" id="ARBA00022898"/>
    </source>
</evidence>
<dbReference type="PROSITE" id="PS00102">
    <property type="entry name" value="PHOSPHORYLASE"/>
    <property type="match status" value="1"/>
</dbReference>
<dbReference type="PIRSF" id="PIRSF000460">
    <property type="entry name" value="Pprylas_GlgP"/>
    <property type="match status" value="1"/>
</dbReference>
<proteinExistence type="inferred from homology"/>
<dbReference type="GO" id="GO:0030170">
    <property type="term" value="F:pyridoxal phosphate binding"/>
    <property type="evidence" value="ECO:0007669"/>
    <property type="project" value="InterPro"/>
</dbReference>
<reference evidence="10" key="1">
    <citation type="submission" date="2018-10" db="EMBL/GenBank/DDBJ databases">
        <authorList>
            <person name="Gruber-Vodicka H."/>
            <person name="Jaeckle O."/>
        </authorList>
    </citation>
    <scope>NUCLEOTIDE SEQUENCE</scope>
</reference>
<dbReference type="PANTHER" id="PTHR11468">
    <property type="entry name" value="GLYCOGEN PHOSPHORYLASE"/>
    <property type="match status" value="1"/>
</dbReference>
<dbReference type="InterPro" id="IPR000811">
    <property type="entry name" value="Glyco_trans_35"/>
</dbReference>
<evidence type="ECO:0000256" key="3">
    <source>
        <dbReference type="ARBA" id="ARBA00012591"/>
    </source>
</evidence>
<accession>A0A484H4J0</accession>
<keyword evidence="7 10" id="KW-0808">Transferase</keyword>
<keyword evidence="6 10" id="KW-0328">Glycosyltransferase</keyword>
<evidence type="ECO:0000256" key="4">
    <source>
        <dbReference type="ARBA" id="ARBA00022553"/>
    </source>
</evidence>
<dbReference type="FunFam" id="3.40.50.2000:FF:000005">
    <property type="entry name" value="Alpha-1,4 glucan phosphorylase"/>
    <property type="match status" value="1"/>
</dbReference>
<keyword evidence="5" id="KW-0321">Glycogen metabolism</keyword>
<dbReference type="EC" id="2.4.1.1" evidence="3"/>
<keyword evidence="9" id="KW-0119">Carbohydrate metabolism</keyword>
<keyword evidence="4" id="KW-0597">Phosphoprotein</keyword>
<organism evidence="10">
    <name type="scientific">invertebrate metagenome</name>
    <dbReference type="NCBI Taxonomy" id="1711999"/>
    <lineage>
        <taxon>unclassified sequences</taxon>
        <taxon>metagenomes</taxon>
        <taxon>organismal metagenomes</taxon>
    </lineage>
</organism>
<evidence type="ECO:0000256" key="1">
    <source>
        <dbReference type="ARBA" id="ARBA00001933"/>
    </source>
</evidence>
<dbReference type="GO" id="GO:0008184">
    <property type="term" value="F:glycogen phosphorylase activity"/>
    <property type="evidence" value="ECO:0007669"/>
    <property type="project" value="InterPro"/>
</dbReference>
<dbReference type="GO" id="GO:0005980">
    <property type="term" value="P:glycogen catabolic process"/>
    <property type="evidence" value="ECO:0007669"/>
    <property type="project" value="TreeGrafter"/>
</dbReference>
<protein>
    <recommendedName>
        <fullName evidence="3">glycogen phosphorylase</fullName>
        <ecNumber evidence="3">2.4.1.1</ecNumber>
    </recommendedName>
</protein>
<evidence type="ECO:0000313" key="10">
    <source>
        <dbReference type="EMBL" id="VBB68659.1"/>
    </source>
</evidence>